<sequence length="509" mass="56878">MVQIDEDWLPDDTPWETTSLLREELKTQCAKRDLATHGTKYVLQKRLLKYQQDQDTDKHFMEDRPCSHIKYLLMVVLRCPKPLYWQEAFLTSELKFIIDNSSAAFSISRPIYFSDRRRCFICFGAHEAHEKYISCSACGMPMDPGCLEVFNDRPRDPVQACQCVVCVYKSAWVVNKYYGRTQVSSAVANPTPAPAPEPVQATSIKNMIPAASSQSVKDSAEPSMGAASSNSIQRKVPLQDSKSATKQRCQSTPLPGNPVQIWQEMHQARERQERQPEQNKQGPRQEQTQQTQPTQKTKQTQKKKPVQAQAPCPVITTKKISTLPNPSRVDVGGSAAATAKPVTKSTVSDKPSKDRGSSAAVRKDSDKPLPPPIKVSKGKEVAKTHTKAPGTENAKAVTPAVPRAVDKEHRRKVRDKNPTMFNPPGHPAGPAREPSTESNVNTPETIGDLTDKDSALLEGRLKRLWEDSNSWRGVVDHHVKGAKYGMQKLGQLEKEIEDVKARIKRMRKE</sequence>
<feature type="compositionally biased region" description="Polar residues" evidence="1">
    <location>
        <begin position="240"/>
        <end position="254"/>
    </location>
</feature>
<name>A0AAE0PF31_SORBR</name>
<keyword evidence="4" id="KW-1185">Reference proteome</keyword>
<reference evidence="3" key="1">
    <citation type="journal article" date="2023" name="Mol. Phylogenet. Evol.">
        <title>Genome-scale phylogeny and comparative genomics of the fungal order Sordariales.</title>
        <authorList>
            <person name="Hensen N."/>
            <person name="Bonometti L."/>
            <person name="Westerberg I."/>
            <person name="Brannstrom I.O."/>
            <person name="Guillou S."/>
            <person name="Cros-Aarteil S."/>
            <person name="Calhoun S."/>
            <person name="Haridas S."/>
            <person name="Kuo A."/>
            <person name="Mondo S."/>
            <person name="Pangilinan J."/>
            <person name="Riley R."/>
            <person name="LaButti K."/>
            <person name="Andreopoulos B."/>
            <person name="Lipzen A."/>
            <person name="Chen C."/>
            <person name="Yan M."/>
            <person name="Daum C."/>
            <person name="Ng V."/>
            <person name="Clum A."/>
            <person name="Steindorff A."/>
            <person name="Ohm R.A."/>
            <person name="Martin F."/>
            <person name="Silar P."/>
            <person name="Natvig D.O."/>
            <person name="Lalanne C."/>
            <person name="Gautier V."/>
            <person name="Ament-Velasquez S.L."/>
            <person name="Kruys A."/>
            <person name="Hutchinson M.I."/>
            <person name="Powell A.J."/>
            <person name="Barry K."/>
            <person name="Miller A.N."/>
            <person name="Grigoriev I.V."/>
            <person name="Debuchy R."/>
            <person name="Gladieux P."/>
            <person name="Hiltunen Thoren M."/>
            <person name="Johannesson H."/>
        </authorList>
    </citation>
    <scope>NUCLEOTIDE SEQUENCE</scope>
    <source>
        <strain evidence="3">FGSC 1904</strain>
    </source>
</reference>
<proteinExistence type="predicted"/>
<feature type="compositionally biased region" description="Basic and acidic residues" evidence="1">
    <location>
        <begin position="266"/>
        <end position="277"/>
    </location>
</feature>
<accession>A0AAE0PF31</accession>
<dbReference type="PROSITE" id="PS50800">
    <property type="entry name" value="SAP"/>
    <property type="match status" value="1"/>
</dbReference>
<gene>
    <name evidence="3" type="ORF">B0T20DRAFT_353980</name>
</gene>
<comment type="caution">
    <text evidence="3">The sequence shown here is derived from an EMBL/GenBank/DDBJ whole genome shotgun (WGS) entry which is preliminary data.</text>
</comment>
<protein>
    <recommendedName>
        <fullName evidence="2">SAP domain-containing protein</fullName>
    </recommendedName>
</protein>
<feature type="region of interest" description="Disordered" evidence="1">
    <location>
        <begin position="209"/>
        <end position="451"/>
    </location>
</feature>
<dbReference type="Gene3D" id="1.10.720.30">
    <property type="entry name" value="SAP domain"/>
    <property type="match status" value="1"/>
</dbReference>
<evidence type="ECO:0000313" key="3">
    <source>
        <dbReference type="EMBL" id="KAK3398779.1"/>
    </source>
</evidence>
<feature type="domain" description="SAP" evidence="2">
    <location>
        <begin position="17"/>
        <end position="51"/>
    </location>
</feature>
<dbReference type="Proteomes" id="UP001281003">
    <property type="component" value="Unassembled WGS sequence"/>
</dbReference>
<dbReference type="AlphaFoldDB" id="A0AAE0PF31"/>
<evidence type="ECO:0000256" key="1">
    <source>
        <dbReference type="SAM" id="MobiDB-lite"/>
    </source>
</evidence>
<dbReference type="InterPro" id="IPR003034">
    <property type="entry name" value="SAP_dom"/>
</dbReference>
<evidence type="ECO:0000259" key="2">
    <source>
        <dbReference type="PROSITE" id="PS50800"/>
    </source>
</evidence>
<dbReference type="InterPro" id="IPR036361">
    <property type="entry name" value="SAP_dom_sf"/>
</dbReference>
<evidence type="ECO:0000313" key="4">
    <source>
        <dbReference type="Proteomes" id="UP001281003"/>
    </source>
</evidence>
<feature type="compositionally biased region" description="Basic and acidic residues" evidence="1">
    <location>
        <begin position="350"/>
        <end position="367"/>
    </location>
</feature>
<dbReference type="EMBL" id="JAUTDP010000006">
    <property type="protein sequence ID" value="KAK3398779.1"/>
    <property type="molecule type" value="Genomic_DNA"/>
</dbReference>
<organism evidence="3 4">
    <name type="scientific">Sordaria brevicollis</name>
    <dbReference type="NCBI Taxonomy" id="83679"/>
    <lineage>
        <taxon>Eukaryota</taxon>
        <taxon>Fungi</taxon>
        <taxon>Dikarya</taxon>
        <taxon>Ascomycota</taxon>
        <taxon>Pezizomycotina</taxon>
        <taxon>Sordariomycetes</taxon>
        <taxon>Sordariomycetidae</taxon>
        <taxon>Sordariales</taxon>
        <taxon>Sordariaceae</taxon>
        <taxon>Sordaria</taxon>
    </lineage>
</organism>
<reference evidence="3" key="2">
    <citation type="submission" date="2023-07" db="EMBL/GenBank/DDBJ databases">
        <authorList>
            <consortium name="Lawrence Berkeley National Laboratory"/>
            <person name="Haridas S."/>
            <person name="Hensen N."/>
            <person name="Bonometti L."/>
            <person name="Westerberg I."/>
            <person name="Brannstrom I.O."/>
            <person name="Guillou S."/>
            <person name="Cros-Aarteil S."/>
            <person name="Calhoun S."/>
            <person name="Kuo A."/>
            <person name="Mondo S."/>
            <person name="Pangilinan J."/>
            <person name="Riley R."/>
            <person name="LaButti K."/>
            <person name="Andreopoulos B."/>
            <person name="Lipzen A."/>
            <person name="Chen C."/>
            <person name="Yanf M."/>
            <person name="Daum C."/>
            <person name="Ng V."/>
            <person name="Clum A."/>
            <person name="Steindorff A."/>
            <person name="Ohm R."/>
            <person name="Martin F."/>
            <person name="Silar P."/>
            <person name="Natvig D."/>
            <person name="Lalanne C."/>
            <person name="Gautier V."/>
            <person name="Ament-velasquez S.L."/>
            <person name="Kruys A."/>
            <person name="Hutchinson M.I."/>
            <person name="Powell A.J."/>
            <person name="Barry K."/>
            <person name="Miller A.N."/>
            <person name="Grigoriev I.V."/>
            <person name="Debuchy R."/>
            <person name="Gladieux P."/>
            <person name="Thoren M.H."/>
            <person name="Johannesson H."/>
        </authorList>
    </citation>
    <scope>NUCLEOTIDE SEQUENCE</scope>
    <source>
        <strain evidence="3">FGSC 1904</strain>
    </source>
</reference>
<feature type="compositionally biased region" description="Low complexity" evidence="1">
    <location>
        <begin position="278"/>
        <end position="298"/>
    </location>
</feature>
<dbReference type="SUPFAM" id="SSF68906">
    <property type="entry name" value="SAP domain"/>
    <property type="match status" value="1"/>
</dbReference>